<evidence type="ECO:0000313" key="1">
    <source>
        <dbReference type="EMBL" id="CCI54475.1"/>
    </source>
</evidence>
<reference evidence="1 2" key="1">
    <citation type="journal article" date="2013" name="ISME J.">
        <title>A metabolic model for members of the genus Tetrasphaera involved in enhanced biological phosphorus removal.</title>
        <authorList>
            <person name="Kristiansen R."/>
            <person name="Nguyen H.T.T."/>
            <person name="Saunders A.M."/>
            <person name="Nielsen J.L."/>
            <person name="Wimmer R."/>
            <person name="Le V.Q."/>
            <person name="McIlroy S.J."/>
            <person name="Petrovski S."/>
            <person name="Seviour R.J."/>
            <person name="Calteau A."/>
            <person name="Nielsen K.L."/>
            <person name="Nielsen P.H."/>
        </authorList>
    </citation>
    <scope>NUCLEOTIDE SEQUENCE [LARGE SCALE GENOMIC DNA]</scope>
    <source>
        <strain evidence="1 2">Ben 74</strain>
    </source>
</reference>
<dbReference type="EMBL" id="CAJC01000187">
    <property type="protein sequence ID" value="CCI54475.1"/>
    <property type="molecule type" value="Genomic_DNA"/>
</dbReference>
<proteinExistence type="predicted"/>
<gene>
    <name evidence="1" type="ORF">BN13_730005</name>
</gene>
<dbReference type="RefSeq" id="WP_048547012.1">
    <property type="nucleotide sequence ID" value="NZ_HF571038.1"/>
</dbReference>
<dbReference type="STRING" id="1193518.BN13_730005"/>
<dbReference type="Proteomes" id="UP000035720">
    <property type="component" value="Unassembled WGS sequence"/>
</dbReference>
<protein>
    <submittedName>
        <fullName evidence="1">Uncharacterized protein</fullName>
    </submittedName>
</protein>
<organism evidence="1 2">
    <name type="scientific">Nostocoides jenkinsii Ben 74</name>
    <dbReference type="NCBI Taxonomy" id="1193518"/>
    <lineage>
        <taxon>Bacteria</taxon>
        <taxon>Bacillati</taxon>
        <taxon>Actinomycetota</taxon>
        <taxon>Actinomycetes</taxon>
        <taxon>Micrococcales</taxon>
        <taxon>Intrasporangiaceae</taxon>
        <taxon>Nostocoides</taxon>
    </lineage>
</organism>
<evidence type="ECO:0000313" key="2">
    <source>
        <dbReference type="Proteomes" id="UP000035720"/>
    </source>
</evidence>
<dbReference type="AlphaFoldDB" id="A0A077MEP8"/>
<sequence length="182" mass="19549">MGNARKRQGDKAELAAILYLAGLAPEHTVERPRRVLGAGRRDDEGDILVFPGVAIQVKAWRELSGAIREAAIGAAQQAVNAERRYHLGLSKRHAARTDSWVASAASWPVSLDLAGIPVIGQTARAVSIVTSSVEPTTDRIVLVRRQGVPDLYVAHPDAWITAWRTAVSAPARSMGMSQLEAS</sequence>
<keyword evidence="2" id="KW-1185">Reference proteome</keyword>
<accession>A0A077MEP8</accession>
<name>A0A077MEP8_9MICO</name>
<comment type="caution">
    <text evidence="1">The sequence shown here is derived from an EMBL/GenBank/DDBJ whole genome shotgun (WGS) entry which is preliminary data.</text>
</comment>